<evidence type="ECO:0000256" key="1">
    <source>
        <dbReference type="ARBA" id="ARBA00006443"/>
    </source>
</evidence>
<dbReference type="PANTHER" id="PTHR13091">
    <property type="entry name" value="AMPLIFIED IN BREAST CANCER 2-RELATED"/>
    <property type="match status" value="1"/>
</dbReference>
<accession>A0ABD2NQZ6</accession>
<feature type="region of interest" description="Disordered" evidence="5">
    <location>
        <begin position="512"/>
        <end position="534"/>
    </location>
</feature>
<proteinExistence type="inferred from homology"/>
<comment type="similarity">
    <text evidence="1 4">Belongs to the SMG8 family.</text>
</comment>
<comment type="function">
    <text evidence="4">Involved in nonsense-mediated decay (NMD) of mRNAs containing premature stop codons.</text>
</comment>
<name>A0ABD2NQZ6_9CUCU</name>
<reference evidence="6 7" key="1">
    <citation type="journal article" date="2021" name="BMC Biol.">
        <title>Horizontally acquired antibacterial genes associated with adaptive radiation of ladybird beetles.</title>
        <authorList>
            <person name="Li H.S."/>
            <person name="Tang X.F."/>
            <person name="Huang Y.H."/>
            <person name="Xu Z.Y."/>
            <person name="Chen M.L."/>
            <person name="Du X.Y."/>
            <person name="Qiu B.Y."/>
            <person name="Chen P.T."/>
            <person name="Zhang W."/>
            <person name="Slipinski A."/>
            <person name="Escalona H.E."/>
            <person name="Waterhouse R.M."/>
            <person name="Zwick A."/>
            <person name="Pang H."/>
        </authorList>
    </citation>
    <scope>NUCLEOTIDE SEQUENCE [LARGE SCALE GENOMIC DNA]</scope>
    <source>
        <strain evidence="6">SYSU2018</strain>
    </source>
</reference>
<evidence type="ECO:0000313" key="7">
    <source>
        <dbReference type="Proteomes" id="UP001516400"/>
    </source>
</evidence>
<evidence type="ECO:0000256" key="4">
    <source>
        <dbReference type="RuleBase" id="RU367133"/>
    </source>
</evidence>
<evidence type="ECO:0000313" key="6">
    <source>
        <dbReference type="EMBL" id="KAL3280595.1"/>
    </source>
</evidence>
<feature type="compositionally biased region" description="Polar residues" evidence="5">
    <location>
        <begin position="514"/>
        <end position="523"/>
    </location>
</feature>
<dbReference type="GO" id="GO:0000184">
    <property type="term" value="P:nuclear-transcribed mRNA catabolic process, nonsense-mediated decay"/>
    <property type="evidence" value="ECO:0007669"/>
    <property type="project" value="UniProtKB-UniRule"/>
</dbReference>
<gene>
    <name evidence="6" type="ORF">HHI36_003827</name>
</gene>
<sequence length="773" mass="87402">MKETFVLPDLESLRELSSSSTDKIIVISIVGKTAFSSNGLKVKDLGRMFTSGTRRNNSESEHTIEGYYDEENQIVYLHAHTLLDTDCLVKHYESICERFKNEEYDFLSINDEIKNNFAKVFLFLLYVSHIVILSHPGSTFDTNYIQYFKALTALGQKLNGKASKYLEKVENISQDWLNNGRPCIPRLLFYFERCPRNVMNIKKLEHNMEDRIYHILKKTRILTASNPLFAVPLNQEFVYVSSNPPVDRLGEAVKGLISDCQPGGAMQVKPPFSKQTETERSFQKMLQEHIQHARTKGFNDPVMPRHVSYTTTPFELPILKTWIDVVKIMYERLITKKITTHLNTDTKFSEQRCLKVLPLALAQYQEGLPSHYGKAEHEARLAMALNLFRAQARGSLFPKYVKQLQKDCLAHWENGRQQCEAASMTGNPCKLPKHGNEQDHISGFIYKAACDCGRKVGSREDPYNAKQANYLYYNQLRKDCYCSKLERVDFPIFEPSIKEYKAATLNDHVEDPLSIQSDHSGGSTPDVERDSLIRQPSTTEYLPGMLTLSSPSGLLPVYSSWSLVCLGLSSLYSHNLGLSESHHPGFLSSTNYLLPWDVTVYSKAKSNNWPQLSKSSGRGRRGRSSGSLPQFTVKVFIGLEYECPAGHRFMLSAPDKVLKAAPGSIVKDTGHKIAESDMPLYFPCACRAGKIAQLMRIHVVTPKAPVNCTLNPKVQPGSNAPIFVPTVDGPIKLSQSSYWVLRLPFVYVADKEHYSQNNYSRLLKGVFGVSEVD</sequence>
<protein>
    <recommendedName>
        <fullName evidence="3 4">Nonsense-mediated mRNA decay factor SMG8</fullName>
    </recommendedName>
</protein>
<keyword evidence="7" id="KW-1185">Reference proteome</keyword>
<dbReference type="PANTHER" id="PTHR13091:SF0">
    <property type="entry name" value="NONSENSE-MEDIATED MRNA DECAY FACTOR SMG8"/>
    <property type="match status" value="1"/>
</dbReference>
<evidence type="ECO:0000256" key="5">
    <source>
        <dbReference type="SAM" id="MobiDB-lite"/>
    </source>
</evidence>
<keyword evidence="2 4" id="KW-0866">Nonsense-mediated mRNA decay</keyword>
<evidence type="ECO:0000256" key="2">
    <source>
        <dbReference type="ARBA" id="ARBA00023161"/>
    </source>
</evidence>
<dbReference type="Pfam" id="PF10220">
    <property type="entry name" value="Smg8_Smg9"/>
    <property type="match status" value="2"/>
</dbReference>
<dbReference type="AlphaFoldDB" id="A0ABD2NQZ6"/>
<dbReference type="InterPro" id="IPR019354">
    <property type="entry name" value="SMG8-like"/>
</dbReference>
<comment type="caution">
    <text evidence="6">The sequence shown here is derived from an EMBL/GenBank/DDBJ whole genome shotgun (WGS) entry which is preliminary data.</text>
</comment>
<organism evidence="6 7">
    <name type="scientific">Cryptolaemus montrouzieri</name>
    <dbReference type="NCBI Taxonomy" id="559131"/>
    <lineage>
        <taxon>Eukaryota</taxon>
        <taxon>Metazoa</taxon>
        <taxon>Ecdysozoa</taxon>
        <taxon>Arthropoda</taxon>
        <taxon>Hexapoda</taxon>
        <taxon>Insecta</taxon>
        <taxon>Pterygota</taxon>
        <taxon>Neoptera</taxon>
        <taxon>Endopterygota</taxon>
        <taxon>Coleoptera</taxon>
        <taxon>Polyphaga</taxon>
        <taxon>Cucujiformia</taxon>
        <taxon>Coccinelloidea</taxon>
        <taxon>Coccinellidae</taxon>
        <taxon>Scymninae</taxon>
        <taxon>Scymnini</taxon>
        <taxon>Cryptolaemus</taxon>
    </lineage>
</organism>
<dbReference type="EMBL" id="JABFTP020000144">
    <property type="protein sequence ID" value="KAL3280595.1"/>
    <property type="molecule type" value="Genomic_DNA"/>
</dbReference>
<dbReference type="Proteomes" id="UP001516400">
    <property type="component" value="Unassembled WGS sequence"/>
</dbReference>
<evidence type="ECO:0000256" key="3">
    <source>
        <dbReference type="ARBA" id="ARBA00029509"/>
    </source>
</evidence>